<dbReference type="PANTHER" id="PTHR22770">
    <property type="entry name" value="UBIQUITIN CONJUGATING ENZYME 7 INTERACTING PROTEIN-RELATED"/>
    <property type="match status" value="1"/>
</dbReference>
<dbReference type="Gene3D" id="3.30.40.10">
    <property type="entry name" value="Zinc/RING finger domain, C3HC4 (zinc finger)"/>
    <property type="match status" value="1"/>
</dbReference>
<dbReference type="PANTHER" id="PTHR22770:SF47">
    <property type="entry name" value="E3 UBIQUITIN-PROTEIN LIGASE RNF216"/>
    <property type="match status" value="1"/>
</dbReference>
<dbReference type="AlphaFoldDB" id="A0A2A2KC97"/>
<dbReference type="OrthoDB" id="5868227at2759"/>
<proteinExistence type="predicted"/>
<dbReference type="InterPro" id="IPR044066">
    <property type="entry name" value="TRIAD_supradom"/>
</dbReference>
<evidence type="ECO:0000256" key="5">
    <source>
        <dbReference type="ARBA" id="ARBA00022771"/>
    </source>
</evidence>
<keyword evidence="3" id="KW-0479">Metal-binding</keyword>
<evidence type="ECO:0000256" key="3">
    <source>
        <dbReference type="ARBA" id="ARBA00022723"/>
    </source>
</evidence>
<dbReference type="CDD" id="cd20353">
    <property type="entry name" value="Rcat_RBR_RNF216"/>
    <property type="match status" value="1"/>
</dbReference>
<keyword evidence="7" id="KW-0862">Zinc</keyword>
<dbReference type="InterPro" id="IPR051628">
    <property type="entry name" value="LUBAC_E3_Ligases"/>
</dbReference>
<dbReference type="GO" id="GO:0016740">
    <property type="term" value="F:transferase activity"/>
    <property type="evidence" value="ECO:0007669"/>
    <property type="project" value="UniProtKB-KW"/>
</dbReference>
<dbReference type="Gene3D" id="1.20.120.1750">
    <property type="match status" value="1"/>
</dbReference>
<protein>
    <recommendedName>
        <fullName evidence="8">RING-type domain-containing protein</fullName>
    </recommendedName>
</protein>
<dbReference type="GO" id="GO:0008270">
    <property type="term" value="F:zinc ion binding"/>
    <property type="evidence" value="ECO:0007669"/>
    <property type="project" value="UniProtKB-KW"/>
</dbReference>
<dbReference type="InterPro" id="IPR047546">
    <property type="entry name" value="Rcat_RBR_RNF216"/>
</dbReference>
<reference evidence="9 10" key="1">
    <citation type="journal article" date="2017" name="Curr. Biol.">
        <title>Genome architecture and evolution of a unichromosomal asexual nematode.</title>
        <authorList>
            <person name="Fradin H."/>
            <person name="Zegar C."/>
            <person name="Gutwein M."/>
            <person name="Lucas J."/>
            <person name="Kovtun M."/>
            <person name="Corcoran D."/>
            <person name="Baugh L.R."/>
            <person name="Kiontke K."/>
            <person name="Gunsalus K."/>
            <person name="Fitch D.H."/>
            <person name="Piano F."/>
        </authorList>
    </citation>
    <scope>NUCLEOTIDE SEQUENCE [LARGE SCALE GENOMIC DNA]</scope>
    <source>
        <strain evidence="9">PF1309</strain>
    </source>
</reference>
<evidence type="ECO:0000256" key="7">
    <source>
        <dbReference type="ARBA" id="ARBA00022833"/>
    </source>
</evidence>
<dbReference type="InterPro" id="IPR013083">
    <property type="entry name" value="Znf_RING/FYVE/PHD"/>
</dbReference>
<dbReference type="PROSITE" id="PS51873">
    <property type="entry name" value="TRIAD"/>
    <property type="match status" value="1"/>
</dbReference>
<evidence type="ECO:0000256" key="1">
    <source>
        <dbReference type="ARBA" id="ARBA00004906"/>
    </source>
</evidence>
<dbReference type="SUPFAM" id="SSF57850">
    <property type="entry name" value="RING/U-box"/>
    <property type="match status" value="2"/>
</dbReference>
<evidence type="ECO:0000256" key="6">
    <source>
        <dbReference type="ARBA" id="ARBA00022786"/>
    </source>
</evidence>
<accession>A0A2A2KC97</accession>
<comment type="caution">
    <text evidence="9">The sequence shown here is derived from an EMBL/GenBank/DDBJ whole genome shotgun (WGS) entry which is preliminary data.</text>
</comment>
<feature type="domain" description="RING-type" evidence="8">
    <location>
        <begin position="361"/>
        <end position="596"/>
    </location>
</feature>
<organism evidence="9 10">
    <name type="scientific">Diploscapter pachys</name>
    <dbReference type="NCBI Taxonomy" id="2018661"/>
    <lineage>
        <taxon>Eukaryota</taxon>
        <taxon>Metazoa</taxon>
        <taxon>Ecdysozoa</taxon>
        <taxon>Nematoda</taxon>
        <taxon>Chromadorea</taxon>
        <taxon>Rhabditida</taxon>
        <taxon>Rhabditina</taxon>
        <taxon>Rhabditomorpha</taxon>
        <taxon>Rhabditoidea</taxon>
        <taxon>Rhabditidae</taxon>
        <taxon>Diploscapter</taxon>
    </lineage>
</organism>
<gene>
    <name evidence="9" type="ORF">WR25_20521</name>
</gene>
<evidence type="ECO:0000313" key="9">
    <source>
        <dbReference type="EMBL" id="PAV71565.1"/>
    </source>
</evidence>
<dbReference type="Pfam" id="PF26200">
    <property type="entry name" value="Rcat_RNF216"/>
    <property type="match status" value="1"/>
</dbReference>
<name>A0A2A2KC97_9BILA</name>
<keyword evidence="5" id="KW-0863">Zinc-finger</keyword>
<sequence length="627" mass="70937">MSHSEEDVSSVLNVTGDGVELSINDGPHEQLDNVDRQIDRYVIEMQQTNTLQPLATSKEQANNLTIEIVLSIFPEIDSEWLWPRSTYSLEVLLDYIADHIDRIPQANPPDAASVSTHSNHFVNPAQSVQQLSHSSAYPVYPPCDDTDPNLAAAMAASLNQSNVSSADAASLPADPLNTSTEERAHQSIINALNRSAVIRNNDGNEDHDNKEFEIKKKRRKIEDARQMTAVILAAQKKLYETVVKEILSSKYEDVVLDQDRREELMQGLKKNFRTVHEEFLQQLIKWFPPVACFLVGYLIENGMQEYLLVKDDARLHQLWDLNTHNEDGERKDFIYWIPDWLKADWLHYNSIIHKDYTTEVSAFDCPVCFEQYPIAKGLTCSNVYEQTDIEAMDGLIQGDGHRICIDCVVGMAEAAVSDAQVAKGGTGLKCVDMECEGAIVFAHVSPLLDEETRNRLLKRLQQEALVSMSGLESCKKCQFTAEMIVSKEIEKLFMCPECNARFCRCCKLDWDKHTNSEGIAQRCEDVLSPDDFARIKLEEQLSNAILRQCVCGAQFVKESGCNKMTCRCGKTMCYICRMQGIGYEHFRNNGACALHVNHAEIDQRNLEAVRSNAKQDPILREILKNYN</sequence>
<keyword evidence="4" id="KW-0677">Repeat</keyword>
<dbReference type="Proteomes" id="UP000218231">
    <property type="component" value="Unassembled WGS sequence"/>
</dbReference>
<evidence type="ECO:0000313" key="10">
    <source>
        <dbReference type="Proteomes" id="UP000218231"/>
    </source>
</evidence>
<keyword evidence="2" id="KW-0808">Transferase</keyword>
<evidence type="ECO:0000256" key="2">
    <source>
        <dbReference type="ARBA" id="ARBA00022679"/>
    </source>
</evidence>
<dbReference type="EMBL" id="LIAE01008981">
    <property type="protein sequence ID" value="PAV71565.1"/>
    <property type="molecule type" value="Genomic_DNA"/>
</dbReference>
<keyword evidence="10" id="KW-1185">Reference proteome</keyword>
<keyword evidence="6" id="KW-0833">Ubl conjugation pathway</keyword>
<comment type="pathway">
    <text evidence="1">Protein modification; protein ubiquitination.</text>
</comment>
<dbReference type="STRING" id="2018661.A0A2A2KC97"/>
<evidence type="ECO:0000256" key="4">
    <source>
        <dbReference type="ARBA" id="ARBA00022737"/>
    </source>
</evidence>
<evidence type="ECO:0000259" key="8">
    <source>
        <dbReference type="PROSITE" id="PS51873"/>
    </source>
</evidence>